<feature type="compositionally biased region" description="Pro residues" evidence="2">
    <location>
        <begin position="410"/>
        <end position="421"/>
    </location>
</feature>
<dbReference type="EMBL" id="JABAHT010000057">
    <property type="protein sequence ID" value="KAF4667223.1"/>
    <property type="molecule type" value="Genomic_DNA"/>
</dbReference>
<dbReference type="InterPro" id="IPR007320">
    <property type="entry name" value="PDCD2_C"/>
</dbReference>
<reference evidence="4 5" key="1">
    <citation type="submission" date="2020-04" db="EMBL/GenBank/DDBJ databases">
        <title>Perkinsus olseni comparative genomics.</title>
        <authorList>
            <person name="Bogema D.R."/>
        </authorList>
    </citation>
    <scope>NUCLEOTIDE SEQUENCE [LARGE SCALE GENOMIC DNA]</scope>
    <source>
        <strain evidence="4">ATCC PRA-179</strain>
    </source>
</reference>
<feature type="coiled-coil region" evidence="1">
    <location>
        <begin position="493"/>
        <end position="527"/>
    </location>
</feature>
<sequence length="807" mass="89775">MDVTSPCHGSESEASSTSEYGPAPLVGYAVKPRKDHLLQRRYFPSKIGGSPAWLDPELLPSGELTCDSCAKPMAFLAQLYSPGENDAAFHRTIYVFACTCCPGSFRALRSQLPRDNAYYPPVPASEDDTTVSDDLITSRSCSLCGLPRDVAECDDQGVHVACRRRLEGRWKLKVDEFGLFIEECDEEMTDSESDVLTSDLIGDEGHLLEEYEKKDEDEIMDDSEVEAFNELCPEIDADDQAHKEFEILAKANPGHVVYYCRGGEPVWLTSMGKEPASPTPCERCGAPREFEFQIQPQLVYKASCDFDFGVVAVYTCSADCEIEGYAREFTAVQNEPEEWVTSSEKQEVVEIPVSSKRPDGGESAHVCTTDDGNSSSVLDKLLDEQSEIEAEGIRLAEEVNDKQDDHPEPRPSPVDIVPPSPMVQLPSPEETPRTETRTTLARADMQDFQKSLDGVVEKLRSAAMDAFMESRQRITRRHEAESTAARLHAQATEFNLKETVKALNEQLDKANDRVATLERQMKGVQFLNHKQQKRQRTKLLMARMMARWKIYHRLQVDEKTKSKLSRALYRTKLSGEVFVAWRIRSMRGTAARKQADTELANATQRANDSAAWDEEKSSLLARIDDLTAELEKEMQTKRMMQDNLKRVFMRGVCALNFEAMSLLGGQPADESEAEEQFNRFFGSPSEATLTNPVGVETRPQDQSTTNLMTRETFMASSATMAAVAEAEGTRKEHNAQSLPFVSYDGSNDREKAVMISSAPPPAQNTGVPTAHLAGVRSSTPVTSRRKDWSRASSGVVAGSRSIRKSAG</sequence>
<feature type="region of interest" description="Disordered" evidence="2">
    <location>
        <begin position="758"/>
        <end position="807"/>
    </location>
</feature>
<evidence type="ECO:0000313" key="5">
    <source>
        <dbReference type="Proteomes" id="UP000570595"/>
    </source>
</evidence>
<feature type="coiled-coil region" evidence="1">
    <location>
        <begin position="616"/>
        <end position="643"/>
    </location>
</feature>
<feature type="compositionally biased region" description="Basic and acidic residues" evidence="2">
    <location>
        <begin position="397"/>
        <end position="409"/>
    </location>
</feature>
<dbReference type="OrthoDB" id="443682at2759"/>
<comment type="caution">
    <text evidence="4">The sequence shown here is derived from an EMBL/GenBank/DDBJ whole genome shotgun (WGS) entry which is preliminary data.</text>
</comment>
<gene>
    <name evidence="4" type="primary">PDCD2</name>
    <name evidence="4" type="ORF">FOZ61_008534</name>
</gene>
<feature type="region of interest" description="Disordered" evidence="2">
    <location>
        <begin position="397"/>
        <end position="433"/>
    </location>
</feature>
<accession>A0A7J6M6L7</accession>
<organism evidence="4 5">
    <name type="scientific">Perkinsus olseni</name>
    <name type="common">Perkinsus atlanticus</name>
    <dbReference type="NCBI Taxonomy" id="32597"/>
    <lineage>
        <taxon>Eukaryota</taxon>
        <taxon>Sar</taxon>
        <taxon>Alveolata</taxon>
        <taxon>Perkinsozoa</taxon>
        <taxon>Perkinsea</taxon>
        <taxon>Perkinsida</taxon>
        <taxon>Perkinsidae</taxon>
        <taxon>Perkinsus</taxon>
    </lineage>
</organism>
<feature type="domain" description="Programmed cell death protein 2 C-terminal" evidence="3">
    <location>
        <begin position="239"/>
        <end position="333"/>
    </location>
</feature>
<dbReference type="GO" id="GO:0005737">
    <property type="term" value="C:cytoplasm"/>
    <property type="evidence" value="ECO:0007669"/>
    <property type="project" value="InterPro"/>
</dbReference>
<feature type="region of interest" description="Disordered" evidence="2">
    <location>
        <begin position="683"/>
        <end position="702"/>
    </location>
</feature>
<dbReference type="Pfam" id="PF04194">
    <property type="entry name" value="PDCD2_C"/>
    <property type="match status" value="1"/>
</dbReference>
<evidence type="ECO:0000259" key="3">
    <source>
        <dbReference type="Pfam" id="PF04194"/>
    </source>
</evidence>
<keyword evidence="1" id="KW-0175">Coiled coil</keyword>
<name>A0A7J6M6L7_PEROL</name>
<evidence type="ECO:0000256" key="2">
    <source>
        <dbReference type="SAM" id="MobiDB-lite"/>
    </source>
</evidence>
<dbReference type="PANTHER" id="PTHR12298:SF4">
    <property type="entry name" value="PROGRAMMED CELL DEATH PROTEIN 2"/>
    <property type="match status" value="1"/>
</dbReference>
<feature type="region of interest" description="Disordered" evidence="2">
    <location>
        <begin position="338"/>
        <end position="376"/>
    </location>
</feature>
<dbReference type="AlphaFoldDB" id="A0A7J6M6L7"/>
<evidence type="ECO:0000256" key="1">
    <source>
        <dbReference type="SAM" id="Coils"/>
    </source>
</evidence>
<dbReference type="Proteomes" id="UP000570595">
    <property type="component" value="Unassembled WGS sequence"/>
</dbReference>
<protein>
    <submittedName>
        <fullName evidence="4">Programmed cell death protein 2</fullName>
    </submittedName>
</protein>
<dbReference type="PANTHER" id="PTHR12298">
    <property type="entry name" value="PCDC2 PROGRAMMED CELL DEATH PROTEIN 2 -RELATED"/>
    <property type="match status" value="1"/>
</dbReference>
<proteinExistence type="predicted"/>
<evidence type="ECO:0000313" key="4">
    <source>
        <dbReference type="EMBL" id="KAF4667223.1"/>
    </source>
</evidence>